<protein>
    <submittedName>
        <fullName evidence="3">Amino acid racemase</fullName>
        <ecNumber evidence="3">5.1.1.-</ecNumber>
    </submittedName>
</protein>
<reference evidence="3" key="2">
    <citation type="journal article" date="2021" name="Mar. Drugs">
        <title>Genome Reduction and Secondary Metabolism of the Marine Sponge-Associated Cyanobacterium Leptothoe.</title>
        <authorList>
            <person name="Konstantinou D."/>
            <person name="Popin R.V."/>
            <person name="Fewer D.P."/>
            <person name="Sivonen K."/>
            <person name="Gkelis S."/>
        </authorList>
    </citation>
    <scope>NUCLEOTIDE SEQUENCE</scope>
    <source>
        <strain evidence="3">TAU-MAC 1115</strain>
    </source>
</reference>
<evidence type="ECO:0000256" key="2">
    <source>
        <dbReference type="ARBA" id="ARBA00023235"/>
    </source>
</evidence>
<dbReference type="SUPFAM" id="SSF53681">
    <property type="entry name" value="Aspartate/glutamate racemase"/>
    <property type="match status" value="2"/>
</dbReference>
<dbReference type="GO" id="GO:0047661">
    <property type="term" value="F:amino-acid racemase activity"/>
    <property type="evidence" value="ECO:0007669"/>
    <property type="project" value="InterPro"/>
</dbReference>
<organism evidence="3 4">
    <name type="scientific">Leptothoe spongobia TAU-MAC 1115</name>
    <dbReference type="NCBI Taxonomy" id="1967444"/>
    <lineage>
        <taxon>Bacteria</taxon>
        <taxon>Bacillati</taxon>
        <taxon>Cyanobacteriota</taxon>
        <taxon>Cyanophyceae</taxon>
        <taxon>Nodosilineales</taxon>
        <taxon>Cymatolegaceae</taxon>
        <taxon>Leptothoe</taxon>
        <taxon>Leptothoe spongobia</taxon>
    </lineage>
</organism>
<evidence type="ECO:0000313" key="4">
    <source>
        <dbReference type="Proteomes" id="UP000717364"/>
    </source>
</evidence>
<accession>A0A947DD66</accession>
<dbReference type="NCBIfam" id="TIGR00035">
    <property type="entry name" value="asp_race"/>
    <property type="match status" value="1"/>
</dbReference>
<dbReference type="InterPro" id="IPR001920">
    <property type="entry name" value="Asp/Glu_race"/>
</dbReference>
<keyword evidence="2 3" id="KW-0413">Isomerase</keyword>
<proteinExistence type="inferred from homology"/>
<dbReference type="AlphaFoldDB" id="A0A947DD66"/>
<evidence type="ECO:0000313" key="3">
    <source>
        <dbReference type="EMBL" id="MBT9314881.1"/>
    </source>
</evidence>
<keyword evidence="4" id="KW-1185">Reference proteome</keyword>
<dbReference type="RefSeq" id="WP_215607952.1">
    <property type="nucleotide sequence ID" value="NZ_JADOES010000007.1"/>
</dbReference>
<comment type="caution">
    <text evidence="3">The sequence shown here is derived from an EMBL/GenBank/DDBJ whole genome shotgun (WGS) entry which is preliminary data.</text>
</comment>
<dbReference type="Pfam" id="PF01177">
    <property type="entry name" value="Asp_Glu_race"/>
    <property type="match status" value="1"/>
</dbReference>
<dbReference type="PANTHER" id="PTHR21198:SF7">
    <property type="entry name" value="ASPARTATE-GLUTAMATE RACEMASE FAMILY"/>
    <property type="match status" value="1"/>
</dbReference>
<dbReference type="EMBL" id="JADOES010000007">
    <property type="protein sequence ID" value="MBT9314881.1"/>
    <property type="molecule type" value="Genomic_DNA"/>
</dbReference>
<dbReference type="EC" id="5.1.1.-" evidence="3"/>
<dbReference type="PANTHER" id="PTHR21198">
    <property type="entry name" value="GLUTAMATE RACEMASE"/>
    <property type="match status" value="1"/>
</dbReference>
<name>A0A947DD66_9CYAN</name>
<dbReference type="Gene3D" id="3.40.50.1860">
    <property type="match status" value="2"/>
</dbReference>
<gene>
    <name evidence="3" type="ORF">IXB50_05545</name>
</gene>
<evidence type="ECO:0000256" key="1">
    <source>
        <dbReference type="ARBA" id="ARBA00007847"/>
    </source>
</evidence>
<comment type="similarity">
    <text evidence="1">Belongs to the aspartate/glutamate racemases family.</text>
</comment>
<dbReference type="InterPro" id="IPR004380">
    <property type="entry name" value="Asp_race"/>
</dbReference>
<sequence length="274" mass="29877">MSYTLPKTPQRQLKLPGILGGLGPLAHIEFEQRLLHHSSRRGAQCDQDHPNWVVLSAASTPDRTQSLLGTGTDCVPYLVRNSCQLKAMGADFLVVTCNTAHGFYHQVQAQIDIPWLHMMDATVKYIAESFPTVRQVGVLATDGTLRSQLYTTSLAQYGISSILPPLGSPIQHRVMDSIYSPDWGIKATGAWVSEIALIELIVASRWLADQGAELIIAGCTEISIGLAKLSQLPINWIDPLDVMANLSLDLAYGLIKAPIIMSAKRLVSHDVVAD</sequence>
<reference evidence="3" key="1">
    <citation type="submission" date="2020-11" db="EMBL/GenBank/DDBJ databases">
        <authorList>
            <person name="Konstantinou D."/>
            <person name="Gkelis S."/>
            <person name="Popin R."/>
            <person name="Fewer D."/>
            <person name="Sivonen K."/>
        </authorList>
    </citation>
    <scope>NUCLEOTIDE SEQUENCE</scope>
    <source>
        <strain evidence="3">TAU-MAC 1115</strain>
    </source>
</reference>
<dbReference type="InterPro" id="IPR015942">
    <property type="entry name" value="Asp/Glu/hydantoin_racemase"/>
</dbReference>
<dbReference type="Proteomes" id="UP000717364">
    <property type="component" value="Unassembled WGS sequence"/>
</dbReference>